<dbReference type="InterPro" id="IPR032567">
    <property type="entry name" value="RTL1-rel"/>
</dbReference>
<sequence length="223" mass="24936">MVATEYERCVHFEEGLKDNLRVLIAPQRERKFAVLVEKAKIAEEVKRAERQNCDREKAKRDVESSNAGRAPNKGAGLTEARQPTLVYVVRRREDGDAPDVIMGTSLILNVPYVALIDIGSTHSYIACFVSETLGMPYESASSEISVASPLGQSIRASKLFRDVLLEVQETIFLADLMELSSGEFNLILGMDWLVNHRVSLNCAEKRVVLRSKEDNKIVVIGER</sequence>
<dbReference type="GeneID" id="107894603"/>
<evidence type="ECO:0000256" key="1">
    <source>
        <dbReference type="SAM" id="MobiDB-lite"/>
    </source>
</evidence>
<protein>
    <submittedName>
        <fullName evidence="3">Uncharacterized protein</fullName>
    </submittedName>
</protein>
<dbReference type="PANTHER" id="PTHR15503:SF45">
    <property type="entry name" value="RNA-DIRECTED DNA POLYMERASE HOMOLOG"/>
    <property type="match status" value="1"/>
</dbReference>
<feature type="region of interest" description="Disordered" evidence="1">
    <location>
        <begin position="49"/>
        <end position="76"/>
    </location>
</feature>
<dbReference type="RefSeq" id="XP_016675349.1">
    <property type="nucleotide sequence ID" value="XM_016819860.1"/>
</dbReference>
<evidence type="ECO:0000313" key="2">
    <source>
        <dbReference type="Proteomes" id="UP000818029"/>
    </source>
</evidence>
<name>A0A1U8IHK5_GOSHI</name>
<dbReference type="SUPFAM" id="SSF50630">
    <property type="entry name" value="Acid proteases"/>
    <property type="match status" value="1"/>
</dbReference>
<dbReference type="Proteomes" id="UP000818029">
    <property type="component" value="Chromosome A13"/>
</dbReference>
<dbReference type="Pfam" id="PF08284">
    <property type="entry name" value="RVP_2"/>
    <property type="match status" value="1"/>
</dbReference>
<feature type="compositionally biased region" description="Basic and acidic residues" evidence="1">
    <location>
        <begin position="49"/>
        <end position="63"/>
    </location>
</feature>
<dbReference type="KEGG" id="ghi:107894603"/>
<gene>
    <name evidence="3" type="primary">LOC107894603</name>
</gene>
<dbReference type="CDD" id="cd00303">
    <property type="entry name" value="retropepsin_like"/>
    <property type="match status" value="1"/>
</dbReference>
<dbReference type="PANTHER" id="PTHR15503">
    <property type="entry name" value="LDOC1 RELATED"/>
    <property type="match status" value="1"/>
</dbReference>
<evidence type="ECO:0000313" key="3">
    <source>
        <dbReference type="RefSeq" id="XP_016675349.1"/>
    </source>
</evidence>
<dbReference type="AlphaFoldDB" id="A0A1U8IHK5"/>
<keyword evidence="2" id="KW-1185">Reference proteome</keyword>
<reference evidence="2" key="1">
    <citation type="journal article" date="2020" name="Nat. Genet.">
        <title>Genomic diversifications of five Gossypium allopolyploid species and their impact on cotton improvement.</title>
        <authorList>
            <person name="Chen Z.J."/>
            <person name="Sreedasyam A."/>
            <person name="Ando A."/>
            <person name="Song Q."/>
            <person name="De Santiago L.M."/>
            <person name="Hulse-Kemp A.M."/>
            <person name="Ding M."/>
            <person name="Ye W."/>
            <person name="Kirkbride R.C."/>
            <person name="Jenkins J."/>
            <person name="Plott C."/>
            <person name="Lovell J."/>
            <person name="Lin Y.M."/>
            <person name="Vaughn R."/>
            <person name="Liu B."/>
            <person name="Simpson S."/>
            <person name="Scheffler B.E."/>
            <person name="Wen L."/>
            <person name="Saski C.A."/>
            <person name="Grover C.E."/>
            <person name="Hu G."/>
            <person name="Conover J.L."/>
            <person name="Carlson J.W."/>
            <person name="Shu S."/>
            <person name="Boston L.B."/>
            <person name="Williams M."/>
            <person name="Peterson D.G."/>
            <person name="McGee K."/>
            <person name="Jones D.C."/>
            <person name="Wendel J.F."/>
            <person name="Stelly D.M."/>
            <person name="Grimwood J."/>
            <person name="Schmutz J."/>
        </authorList>
    </citation>
    <scope>NUCLEOTIDE SEQUENCE [LARGE SCALE GENOMIC DNA]</scope>
    <source>
        <strain evidence="2">cv. TM-1</strain>
    </source>
</reference>
<accession>A0A1U8IHK5</accession>
<dbReference type="SMR" id="A0A1U8IHK5"/>
<organism evidence="2 3">
    <name type="scientific">Gossypium hirsutum</name>
    <name type="common">Upland cotton</name>
    <name type="synonym">Gossypium mexicanum</name>
    <dbReference type="NCBI Taxonomy" id="3635"/>
    <lineage>
        <taxon>Eukaryota</taxon>
        <taxon>Viridiplantae</taxon>
        <taxon>Streptophyta</taxon>
        <taxon>Embryophyta</taxon>
        <taxon>Tracheophyta</taxon>
        <taxon>Spermatophyta</taxon>
        <taxon>Magnoliopsida</taxon>
        <taxon>eudicotyledons</taxon>
        <taxon>Gunneridae</taxon>
        <taxon>Pentapetalae</taxon>
        <taxon>rosids</taxon>
        <taxon>malvids</taxon>
        <taxon>Malvales</taxon>
        <taxon>Malvaceae</taxon>
        <taxon>Malvoideae</taxon>
        <taxon>Gossypium</taxon>
    </lineage>
</organism>
<dbReference type="Gene3D" id="2.40.70.10">
    <property type="entry name" value="Acid Proteases"/>
    <property type="match status" value="1"/>
</dbReference>
<proteinExistence type="predicted"/>
<dbReference type="PaxDb" id="3635-A0A1U8IHK5"/>
<reference evidence="3" key="2">
    <citation type="submission" date="2025-08" db="UniProtKB">
        <authorList>
            <consortium name="RefSeq"/>
        </authorList>
    </citation>
    <scope>IDENTIFICATION</scope>
</reference>
<dbReference type="InterPro" id="IPR021109">
    <property type="entry name" value="Peptidase_aspartic_dom_sf"/>
</dbReference>